<dbReference type="OrthoDB" id="9982946at2759"/>
<dbReference type="EMBL" id="NCKV01000586">
    <property type="protein sequence ID" value="RWS30229.1"/>
    <property type="molecule type" value="Genomic_DNA"/>
</dbReference>
<evidence type="ECO:0000313" key="5">
    <source>
        <dbReference type="Proteomes" id="UP000288716"/>
    </source>
</evidence>
<dbReference type="Proteomes" id="UP000288716">
    <property type="component" value="Unassembled WGS sequence"/>
</dbReference>
<dbReference type="STRING" id="299467.A0A443SRU8"/>
<keyword evidence="1" id="KW-0732">Signal</keyword>
<dbReference type="AlphaFoldDB" id="A0A443SRU8"/>
<feature type="signal peptide" evidence="1">
    <location>
        <begin position="1"/>
        <end position="20"/>
    </location>
</feature>
<feature type="domain" description="DUF7044" evidence="3">
    <location>
        <begin position="34"/>
        <end position="113"/>
    </location>
</feature>
<dbReference type="InterPro" id="IPR055470">
    <property type="entry name" value="DUF7042"/>
</dbReference>
<feature type="chain" id="PRO_5019229538" evidence="1">
    <location>
        <begin position="21"/>
        <end position="547"/>
    </location>
</feature>
<accession>A0A443SRU8</accession>
<evidence type="ECO:0000313" key="4">
    <source>
        <dbReference type="EMBL" id="RWS30229.1"/>
    </source>
</evidence>
<keyword evidence="5" id="KW-1185">Reference proteome</keyword>
<dbReference type="PANTHER" id="PTHR22255">
    <property type="entry name" value="LP06548P"/>
    <property type="match status" value="1"/>
</dbReference>
<protein>
    <submittedName>
        <fullName evidence="4">Uncharacterized protein</fullName>
    </submittedName>
</protein>
<dbReference type="Pfam" id="PF23069">
    <property type="entry name" value="DUF7042"/>
    <property type="match status" value="2"/>
</dbReference>
<dbReference type="GO" id="GO:0042060">
    <property type="term" value="P:wound healing"/>
    <property type="evidence" value="ECO:0007669"/>
    <property type="project" value="TreeGrafter"/>
</dbReference>
<feature type="domain" description="DUF7042" evidence="2">
    <location>
        <begin position="337"/>
        <end position="474"/>
    </location>
</feature>
<sequence>MAKLKIIVSLFIIQISTCLSQNFLSNVVPYNPHRCNIPITLHGEWFSLENGQNIFTTIKSDSISTMGSCIEIQKTNNDNLTIVLQQGGCYHCLRIMIRTLNVLEKISSGCVSLNYNQVPSIQTTKPSAKNCRSSLEGVWNFAYLNKYTASVECQLPEMNITACQQPGTHFFNINQQFSVHYRKCDPNDQSTENPNGEVQYTCLGDWYIDKNHYFAVVNSRESRIEEKYRCFLANRDDDIYMTKSITAECNTLRSPQSGPERLRFIPIKVESVPPKCTLPHNFTGNWINPFNYDAKVLINSTHMVEKWKPDDGRERQEIYVCQERRWASMDAESPVGIKCPVAGKFMFKQYGEQLFETRIRGGVTEAPIPNVYCHQNISDFSVCDKDQKTIKIDADYCTSLDYLGRPKDIYTQPDYVMSCVGFWKENLKSYLITYDPLDAQSKFRCWVYQRTALTEFRMSMAVGAICHIQQDIYSHSSYEGAQVALIMTEYEREHDNCGMYFDDGEDPYRQIDNSAQQLSSAVTNRLDYFNLVAFFTIMLVMQSCVFR</sequence>
<dbReference type="InterPro" id="IPR055472">
    <property type="entry name" value="DUF7044"/>
</dbReference>
<name>A0A443SRU8_9ACAR</name>
<organism evidence="4 5">
    <name type="scientific">Leptotrombidium deliense</name>
    <dbReference type="NCBI Taxonomy" id="299467"/>
    <lineage>
        <taxon>Eukaryota</taxon>
        <taxon>Metazoa</taxon>
        <taxon>Ecdysozoa</taxon>
        <taxon>Arthropoda</taxon>
        <taxon>Chelicerata</taxon>
        <taxon>Arachnida</taxon>
        <taxon>Acari</taxon>
        <taxon>Acariformes</taxon>
        <taxon>Trombidiformes</taxon>
        <taxon>Prostigmata</taxon>
        <taxon>Anystina</taxon>
        <taxon>Parasitengona</taxon>
        <taxon>Trombiculoidea</taxon>
        <taxon>Trombiculidae</taxon>
        <taxon>Leptotrombidium</taxon>
    </lineage>
</organism>
<comment type="caution">
    <text evidence="4">The sequence shown here is derived from an EMBL/GenBank/DDBJ whole genome shotgun (WGS) entry which is preliminary data.</text>
</comment>
<evidence type="ECO:0000256" key="1">
    <source>
        <dbReference type="SAM" id="SignalP"/>
    </source>
</evidence>
<evidence type="ECO:0000259" key="3">
    <source>
        <dbReference type="Pfam" id="PF23071"/>
    </source>
</evidence>
<dbReference type="VEuPathDB" id="VectorBase:LDEU001810"/>
<dbReference type="Pfam" id="PF23071">
    <property type="entry name" value="DUF7044"/>
    <property type="match status" value="1"/>
</dbReference>
<gene>
    <name evidence="4" type="ORF">B4U80_10828</name>
</gene>
<reference evidence="4 5" key="1">
    <citation type="journal article" date="2018" name="Gigascience">
        <title>Genomes of trombidid mites reveal novel predicted allergens and laterally-transferred genes associated with secondary metabolism.</title>
        <authorList>
            <person name="Dong X."/>
            <person name="Chaisiri K."/>
            <person name="Xia D."/>
            <person name="Armstrong S.D."/>
            <person name="Fang Y."/>
            <person name="Donnelly M.J."/>
            <person name="Kadowaki T."/>
            <person name="McGarry J.W."/>
            <person name="Darby A.C."/>
            <person name="Makepeace B.L."/>
        </authorList>
    </citation>
    <scope>NUCLEOTIDE SEQUENCE [LARGE SCALE GENOMIC DNA]</scope>
    <source>
        <strain evidence="4">UoL-UT</strain>
    </source>
</reference>
<dbReference type="PANTHER" id="PTHR22255:SF1">
    <property type="entry name" value="LD32918P"/>
    <property type="match status" value="1"/>
</dbReference>
<evidence type="ECO:0000259" key="2">
    <source>
        <dbReference type="Pfam" id="PF23069"/>
    </source>
</evidence>
<feature type="domain" description="DUF7042" evidence="2">
    <location>
        <begin position="129"/>
        <end position="264"/>
    </location>
</feature>
<proteinExistence type="predicted"/>